<dbReference type="EMBL" id="LAZR01007914">
    <property type="protein sequence ID" value="KKM82103.1"/>
    <property type="molecule type" value="Genomic_DNA"/>
</dbReference>
<feature type="transmembrane region" description="Helical" evidence="1">
    <location>
        <begin position="7"/>
        <end position="28"/>
    </location>
</feature>
<proteinExistence type="predicted"/>
<keyword evidence="1" id="KW-0472">Membrane</keyword>
<feature type="transmembrane region" description="Helical" evidence="1">
    <location>
        <begin position="166"/>
        <end position="185"/>
    </location>
</feature>
<organism evidence="2">
    <name type="scientific">marine sediment metagenome</name>
    <dbReference type="NCBI Taxonomy" id="412755"/>
    <lineage>
        <taxon>unclassified sequences</taxon>
        <taxon>metagenomes</taxon>
        <taxon>ecological metagenomes</taxon>
    </lineage>
</organism>
<feature type="transmembrane region" description="Helical" evidence="1">
    <location>
        <begin position="523"/>
        <end position="540"/>
    </location>
</feature>
<feature type="transmembrane region" description="Helical" evidence="1">
    <location>
        <begin position="269"/>
        <end position="289"/>
    </location>
</feature>
<feature type="transmembrane region" description="Helical" evidence="1">
    <location>
        <begin position="327"/>
        <end position="345"/>
    </location>
</feature>
<feature type="transmembrane region" description="Helical" evidence="1">
    <location>
        <begin position="214"/>
        <end position="233"/>
    </location>
</feature>
<name>A0A0F9KJF3_9ZZZZ</name>
<keyword evidence="1" id="KW-1133">Transmembrane helix</keyword>
<evidence type="ECO:0000313" key="2">
    <source>
        <dbReference type="EMBL" id="KKM82103.1"/>
    </source>
</evidence>
<feature type="transmembrane region" description="Helical" evidence="1">
    <location>
        <begin position="295"/>
        <end position="315"/>
    </location>
</feature>
<feature type="transmembrane region" description="Helical" evidence="1">
    <location>
        <begin position="463"/>
        <end position="487"/>
    </location>
</feature>
<protein>
    <submittedName>
        <fullName evidence="2">Uncharacterized protein</fullName>
    </submittedName>
</protein>
<dbReference type="AlphaFoldDB" id="A0A0F9KJF3"/>
<feature type="transmembrane region" description="Helical" evidence="1">
    <location>
        <begin position="493"/>
        <end position="514"/>
    </location>
</feature>
<feature type="transmembrane region" description="Helical" evidence="1">
    <location>
        <begin position="48"/>
        <end position="70"/>
    </location>
</feature>
<keyword evidence="1" id="KW-0812">Transmembrane</keyword>
<reference evidence="2" key="1">
    <citation type="journal article" date="2015" name="Nature">
        <title>Complex archaea that bridge the gap between prokaryotes and eukaryotes.</title>
        <authorList>
            <person name="Spang A."/>
            <person name="Saw J.H."/>
            <person name="Jorgensen S.L."/>
            <person name="Zaremba-Niedzwiedzka K."/>
            <person name="Martijn J."/>
            <person name="Lind A.E."/>
            <person name="van Eijk R."/>
            <person name="Schleper C."/>
            <person name="Guy L."/>
            <person name="Ettema T.J."/>
        </authorList>
    </citation>
    <scope>NUCLEOTIDE SEQUENCE</scope>
</reference>
<feature type="transmembrane region" description="Helical" evidence="1">
    <location>
        <begin position="111"/>
        <end position="133"/>
    </location>
</feature>
<feature type="transmembrane region" description="Helical" evidence="1">
    <location>
        <begin position="82"/>
        <end position="105"/>
    </location>
</feature>
<feature type="transmembrane region" description="Helical" evidence="1">
    <location>
        <begin position="585"/>
        <end position="601"/>
    </location>
</feature>
<feature type="transmembrane region" description="Helical" evidence="1">
    <location>
        <begin position="351"/>
        <end position="369"/>
    </location>
</feature>
<accession>A0A0F9KJF3</accession>
<feature type="transmembrane region" description="Helical" evidence="1">
    <location>
        <begin position="414"/>
        <end position="431"/>
    </location>
</feature>
<gene>
    <name evidence="2" type="ORF">LCGC14_1322950</name>
</gene>
<feature type="transmembrane region" description="Helical" evidence="1">
    <location>
        <begin position="245"/>
        <end position="262"/>
    </location>
</feature>
<feature type="transmembrane region" description="Helical" evidence="1">
    <location>
        <begin position="376"/>
        <end position="394"/>
    </location>
</feature>
<sequence length="750" mass="88990">MILLKYRINFFLFLISISSILFINLNYVNIESIEWISTNLFLSLFIKFLTAFSSIFTILFLPTYPIFFILFKNKALNFLEKLGITIVSNLSFYIIIGYIGSYFNLPITFEYFFFTLILAYFSILLIMSFHGFYRGTGFLLKKGKFLDYKQITNEKNSLSNFIKRNISLNSILLSIFIILICILNVVNTRILAGIDAWLHISIVKYITKINYVPMNSYFGTLGLHIFGAVIHFFSGLDLILLPKYFAFYTIPLSSLIIYNLLMRIFKNKNLAIFGVFLLFSSFGFSWFMMVQFWPSSIALIQGLVIFFILYVRLQGLIKEQIPKKEEIFSNILFSYIFLIFIFISSFLTHSLLTMILVISYLWVYLIYFVKNYRRGFDLLLLILFFSIFLIFYYFNISTGHFQVFDPFRFLPWYYLLFGALAFMFVIGLILLRYRKSMNFSRGIFTLIIVGTKKRIYKKIEDRFLFPLIFGLTIILSFVFTLFNLTVFNISITYVIYFIEMLIFSSFATWGFLIFQYKPRGKPLFLWGLAVNSMFLLMILYDAMIGMTTFFLRVYYITTIIISIGFVSYLYKLLKTNSFKKRKFKIFLISVIIFSVYTQNLFDSTNIDNFNLKEREVNSIRLYSNYASNKEVIIAKFGWHAIFMYYDYPFEDRNKERTLESTNFFLIIENQFIHPNFHISNGSNILKNLKSVYNREVVLVLPKDYYSPLSWRFFDQLSEEELEAYYNLEYLNRIFSAKGEDGEETPYYWVI</sequence>
<evidence type="ECO:0000256" key="1">
    <source>
        <dbReference type="SAM" id="Phobius"/>
    </source>
</evidence>
<comment type="caution">
    <text evidence="2">The sequence shown here is derived from an EMBL/GenBank/DDBJ whole genome shotgun (WGS) entry which is preliminary data.</text>
</comment>
<feature type="transmembrane region" description="Helical" evidence="1">
    <location>
        <begin position="552"/>
        <end position="573"/>
    </location>
</feature>